<evidence type="ECO:0000256" key="3">
    <source>
        <dbReference type="ARBA" id="ARBA00022833"/>
    </source>
</evidence>
<evidence type="ECO:0000259" key="6">
    <source>
        <dbReference type="PROSITE" id="PS50103"/>
    </source>
</evidence>
<evidence type="ECO:0000256" key="5">
    <source>
        <dbReference type="SAM" id="MobiDB-lite"/>
    </source>
</evidence>
<reference evidence="7 8" key="1">
    <citation type="journal article" date="2019" name="Nat. Ecol. Evol.">
        <title>Megaphylogeny resolves global patterns of mushroom evolution.</title>
        <authorList>
            <person name="Varga T."/>
            <person name="Krizsan K."/>
            <person name="Foldi C."/>
            <person name="Dima B."/>
            <person name="Sanchez-Garcia M."/>
            <person name="Sanchez-Ramirez S."/>
            <person name="Szollosi G.J."/>
            <person name="Szarkandi J.G."/>
            <person name="Papp V."/>
            <person name="Albert L."/>
            <person name="Andreopoulos W."/>
            <person name="Angelini C."/>
            <person name="Antonin V."/>
            <person name="Barry K.W."/>
            <person name="Bougher N.L."/>
            <person name="Buchanan P."/>
            <person name="Buyck B."/>
            <person name="Bense V."/>
            <person name="Catcheside P."/>
            <person name="Chovatia M."/>
            <person name="Cooper J."/>
            <person name="Damon W."/>
            <person name="Desjardin D."/>
            <person name="Finy P."/>
            <person name="Geml J."/>
            <person name="Haridas S."/>
            <person name="Hughes K."/>
            <person name="Justo A."/>
            <person name="Karasinski D."/>
            <person name="Kautmanova I."/>
            <person name="Kiss B."/>
            <person name="Kocsube S."/>
            <person name="Kotiranta H."/>
            <person name="LaButti K.M."/>
            <person name="Lechner B.E."/>
            <person name="Liimatainen K."/>
            <person name="Lipzen A."/>
            <person name="Lukacs Z."/>
            <person name="Mihaltcheva S."/>
            <person name="Morgado L.N."/>
            <person name="Niskanen T."/>
            <person name="Noordeloos M.E."/>
            <person name="Ohm R.A."/>
            <person name="Ortiz-Santana B."/>
            <person name="Ovrebo C."/>
            <person name="Racz N."/>
            <person name="Riley R."/>
            <person name="Savchenko A."/>
            <person name="Shiryaev A."/>
            <person name="Soop K."/>
            <person name="Spirin V."/>
            <person name="Szebenyi C."/>
            <person name="Tomsovsky M."/>
            <person name="Tulloss R.E."/>
            <person name="Uehling J."/>
            <person name="Grigoriev I.V."/>
            <person name="Vagvolgyi C."/>
            <person name="Papp T."/>
            <person name="Martin F.M."/>
            <person name="Miettinen O."/>
            <person name="Hibbett D.S."/>
            <person name="Nagy L.G."/>
        </authorList>
    </citation>
    <scope>NUCLEOTIDE SEQUENCE [LARGE SCALE GENOMIC DNA]</scope>
    <source>
        <strain evidence="7 8">CBS 309.79</strain>
    </source>
</reference>
<protein>
    <recommendedName>
        <fullName evidence="6">C3H1-type domain-containing protein</fullName>
    </recommendedName>
</protein>
<feature type="compositionally biased region" description="Low complexity" evidence="5">
    <location>
        <begin position="399"/>
        <end position="417"/>
    </location>
</feature>
<sequence>MPSNNEHSPSRDHDPDTERGGHRDTKGGKSKSSASSKAKDLSHVPCKFFKVGSCTAGASCPFSHGAAEPGAQKDVCTWFVKGNCKFAHKCALAHILPGQSMSMDRKNKKAAQAAAGSGGSREPSRGGKGQRREQGASMKNPLISGSTAPTRVLSGNNRSPMPMPLKATLSPSTPAPPLKDTEFAHFGLPDEEKGEKEKTGEIDPPSFAGAADKPKLSDWTADEPLEEGSHVTPSPSNALPMSPSRRPGLAHLSRPSNDLGPIGSPTRSVTSGTSVPRANGFSPGTSPTQNPPMPASPFTAPGTQTASGQTEHPSSLPFHADKKFRSGIAASLGANNSHAWNTELGPIPSQVANRAKIQMKSTADGQDTAIEDGDMEDFLPSSLNDLLTPEERSRRLSRSHSGQPTATAASHSTNTSAVHLAPRNPEGSLQALHRYSRSVPAPSLLGDIRSIWSERNVGSPGAHLPVEHDPTGMSIGSAGGSYTSASGMSGLGLQSFSEDQYSAAHAMLSPSNASAAFLPGFHHHYKTGNAMRPSVHHSGSSAAIITQSSNRYLPPTAIGNAPSMHSNLGPNLNPSRTYNPPANAFPSSLASSRPIPGGSQVVGGLQNESHDEGLSPSARALQSHAPGQSLPQGLAAGYSRIHALPSANLPSPGLGGSFTSAYGTSISPGLAGDWRSQMETRGSVDAGKIGAPPGLDNMFSRLSYTPIAPQNSGMAPLAPPPVRTVSGGRQWNALSPLSQPVASAADDDELFSFDG</sequence>
<dbReference type="PROSITE" id="PS50103">
    <property type="entry name" value="ZF_C3H1"/>
    <property type="match status" value="2"/>
</dbReference>
<keyword evidence="2 4" id="KW-0863">Zinc-finger</keyword>
<name>A0A5C3QT18_9AGAR</name>
<feature type="compositionally biased region" description="Basic and acidic residues" evidence="5">
    <location>
        <begin position="8"/>
        <end position="27"/>
    </location>
</feature>
<dbReference type="Proteomes" id="UP000305067">
    <property type="component" value="Unassembled WGS sequence"/>
</dbReference>
<evidence type="ECO:0000313" key="7">
    <source>
        <dbReference type="EMBL" id="TFL01524.1"/>
    </source>
</evidence>
<feature type="domain" description="C3H1-type" evidence="6">
    <location>
        <begin position="70"/>
        <end position="97"/>
    </location>
</feature>
<feature type="compositionally biased region" description="Basic and acidic residues" evidence="5">
    <location>
        <begin position="122"/>
        <end position="134"/>
    </location>
</feature>
<feature type="domain" description="C3H1-type" evidence="6">
    <location>
        <begin position="40"/>
        <end position="67"/>
    </location>
</feature>
<dbReference type="OrthoDB" id="411372at2759"/>
<dbReference type="Gene3D" id="4.10.1000.10">
    <property type="entry name" value="Zinc finger, CCCH-type"/>
    <property type="match status" value="1"/>
</dbReference>
<proteinExistence type="predicted"/>
<keyword evidence="8" id="KW-1185">Reference proteome</keyword>
<keyword evidence="3 4" id="KW-0862">Zinc</keyword>
<dbReference type="GO" id="GO:0008270">
    <property type="term" value="F:zinc ion binding"/>
    <property type="evidence" value="ECO:0007669"/>
    <property type="project" value="UniProtKB-KW"/>
</dbReference>
<feature type="compositionally biased region" description="Polar residues" evidence="5">
    <location>
        <begin position="563"/>
        <end position="591"/>
    </location>
</feature>
<dbReference type="EMBL" id="ML178824">
    <property type="protein sequence ID" value="TFL01524.1"/>
    <property type="molecule type" value="Genomic_DNA"/>
</dbReference>
<feature type="zinc finger region" description="C3H1-type" evidence="4">
    <location>
        <begin position="70"/>
        <end position="97"/>
    </location>
</feature>
<feature type="region of interest" description="Disordered" evidence="5">
    <location>
        <begin position="103"/>
        <end position="322"/>
    </location>
</feature>
<evidence type="ECO:0000256" key="2">
    <source>
        <dbReference type="ARBA" id="ARBA00022771"/>
    </source>
</evidence>
<feature type="region of interest" description="Disordered" evidence="5">
    <location>
        <begin position="558"/>
        <end position="633"/>
    </location>
</feature>
<dbReference type="InterPro" id="IPR036855">
    <property type="entry name" value="Znf_CCCH_sf"/>
</dbReference>
<organism evidence="7 8">
    <name type="scientific">Pterulicium gracile</name>
    <dbReference type="NCBI Taxonomy" id="1884261"/>
    <lineage>
        <taxon>Eukaryota</taxon>
        <taxon>Fungi</taxon>
        <taxon>Dikarya</taxon>
        <taxon>Basidiomycota</taxon>
        <taxon>Agaricomycotina</taxon>
        <taxon>Agaricomycetes</taxon>
        <taxon>Agaricomycetidae</taxon>
        <taxon>Agaricales</taxon>
        <taxon>Pleurotineae</taxon>
        <taxon>Pterulaceae</taxon>
        <taxon>Pterulicium</taxon>
    </lineage>
</organism>
<feature type="compositionally biased region" description="Polar residues" evidence="5">
    <location>
        <begin position="265"/>
        <end position="288"/>
    </location>
</feature>
<feature type="compositionally biased region" description="Basic and acidic residues" evidence="5">
    <location>
        <begin position="179"/>
        <end position="201"/>
    </location>
</feature>
<dbReference type="STRING" id="1884261.A0A5C3QT18"/>
<evidence type="ECO:0000256" key="4">
    <source>
        <dbReference type="PROSITE-ProRule" id="PRU00723"/>
    </source>
</evidence>
<accession>A0A5C3QT18</accession>
<dbReference type="AlphaFoldDB" id="A0A5C3QT18"/>
<feature type="compositionally biased region" description="Polar residues" evidence="5">
    <location>
        <begin position="143"/>
        <end position="159"/>
    </location>
</feature>
<dbReference type="SMART" id="SM00356">
    <property type="entry name" value="ZnF_C3H1"/>
    <property type="match status" value="2"/>
</dbReference>
<keyword evidence="1 4" id="KW-0479">Metal-binding</keyword>
<feature type="compositionally biased region" description="Polar residues" evidence="5">
    <location>
        <begin position="301"/>
        <end position="313"/>
    </location>
</feature>
<feature type="region of interest" description="Disordered" evidence="5">
    <location>
        <begin position="1"/>
        <end position="39"/>
    </location>
</feature>
<evidence type="ECO:0000313" key="8">
    <source>
        <dbReference type="Proteomes" id="UP000305067"/>
    </source>
</evidence>
<feature type="region of interest" description="Disordered" evidence="5">
    <location>
        <begin position="351"/>
        <end position="422"/>
    </location>
</feature>
<evidence type="ECO:0000256" key="1">
    <source>
        <dbReference type="ARBA" id="ARBA00022723"/>
    </source>
</evidence>
<dbReference type="SUPFAM" id="SSF90229">
    <property type="entry name" value="CCCH zinc finger"/>
    <property type="match status" value="1"/>
</dbReference>
<feature type="zinc finger region" description="C3H1-type" evidence="4">
    <location>
        <begin position="40"/>
        <end position="67"/>
    </location>
</feature>
<dbReference type="InterPro" id="IPR000571">
    <property type="entry name" value="Znf_CCCH"/>
</dbReference>
<dbReference type="Pfam" id="PF00642">
    <property type="entry name" value="zf-CCCH"/>
    <property type="match status" value="1"/>
</dbReference>
<gene>
    <name evidence="7" type="ORF">BDV98DRAFT_655894</name>
</gene>